<dbReference type="Pfam" id="PF04148">
    <property type="entry name" value="Erv26"/>
    <property type="match status" value="1"/>
</dbReference>
<dbReference type="GO" id="GO:0005789">
    <property type="term" value="C:endoplasmic reticulum membrane"/>
    <property type="evidence" value="ECO:0007669"/>
    <property type="project" value="TreeGrafter"/>
</dbReference>
<keyword evidence="8" id="KW-1185">Reference proteome</keyword>
<dbReference type="GeneID" id="30988564"/>
<dbReference type="PANTHER" id="PTHR13144">
    <property type="entry name" value="TEX261 PROTEIN"/>
    <property type="match status" value="1"/>
</dbReference>
<evidence type="ECO:0000256" key="4">
    <source>
        <dbReference type="ARBA" id="ARBA00022989"/>
    </source>
</evidence>
<dbReference type="InterPro" id="IPR007277">
    <property type="entry name" value="Svp26/Tex261"/>
</dbReference>
<evidence type="ECO:0000256" key="2">
    <source>
        <dbReference type="ARBA" id="ARBA00008096"/>
    </source>
</evidence>
<reference evidence="7 8" key="1">
    <citation type="journal article" date="2016" name="Proc. Natl. Acad. Sci. U.S.A.">
        <title>Comparative genomics of biotechnologically important yeasts.</title>
        <authorList>
            <person name="Riley R."/>
            <person name="Haridas S."/>
            <person name="Wolfe K.H."/>
            <person name="Lopes M.R."/>
            <person name="Hittinger C.T."/>
            <person name="Goeker M."/>
            <person name="Salamov A.A."/>
            <person name="Wisecaver J.H."/>
            <person name="Long T.M."/>
            <person name="Calvey C.H."/>
            <person name="Aerts A.L."/>
            <person name="Barry K.W."/>
            <person name="Choi C."/>
            <person name="Clum A."/>
            <person name="Coughlan A.Y."/>
            <person name="Deshpande S."/>
            <person name="Douglass A.P."/>
            <person name="Hanson S.J."/>
            <person name="Klenk H.-P."/>
            <person name="LaButti K.M."/>
            <person name="Lapidus A."/>
            <person name="Lindquist E.A."/>
            <person name="Lipzen A.M."/>
            <person name="Meier-Kolthoff J.P."/>
            <person name="Ohm R.A."/>
            <person name="Otillar R.P."/>
            <person name="Pangilinan J.L."/>
            <person name="Peng Y."/>
            <person name="Rokas A."/>
            <person name="Rosa C.A."/>
            <person name="Scheuner C."/>
            <person name="Sibirny A.A."/>
            <person name="Slot J.C."/>
            <person name="Stielow J.B."/>
            <person name="Sun H."/>
            <person name="Kurtzman C.P."/>
            <person name="Blackwell M."/>
            <person name="Grigoriev I.V."/>
            <person name="Jeffries T.W."/>
        </authorList>
    </citation>
    <scope>NUCLEOTIDE SEQUENCE [LARGE SCALE GENOMIC DNA]</scope>
    <source>
        <strain evidence="8">ATCC 18201 / CBS 1600 / BCRC 20928 / JCM 3617 / NBRC 0987 / NRRL Y-1542</strain>
    </source>
</reference>
<comment type="similarity">
    <text evidence="2">Belongs to the SVP26 family.</text>
</comment>
<sequence>MILSLLSYVGIVLGFLFLTLSIASGLYYVSELVEEHTVSTKKFLTMSIYVIVGIYVLLLVFDSFPWKLVSFSIFTQWVYYQNLKRFPMIEFTSLSFLASCVLVVMNHFLWFKHFSQNQTTFAEVASFFGVCVWFIPFALFVSLSAGDNVLPSTTHYKKNDDVHSSGRNQGLAKVIIGTVRDWIYKVSRSMGYELDPNHGRII</sequence>
<dbReference type="GO" id="GO:0097020">
    <property type="term" value="F:COPII receptor activity"/>
    <property type="evidence" value="ECO:0007669"/>
    <property type="project" value="InterPro"/>
</dbReference>
<name>A0A1E4SAA5_CYBJN</name>
<comment type="subcellular location">
    <subcellularLocation>
        <location evidence="1">Membrane</location>
        <topology evidence="1">Multi-pass membrane protein</topology>
    </subcellularLocation>
</comment>
<keyword evidence="3 6" id="KW-0812">Transmembrane</keyword>
<protein>
    <submittedName>
        <fullName evidence="7">DUF396-domain-containing protein</fullName>
    </submittedName>
</protein>
<feature type="transmembrane region" description="Helical" evidence="6">
    <location>
        <begin position="6"/>
        <end position="28"/>
    </location>
</feature>
<feature type="transmembrane region" description="Helical" evidence="6">
    <location>
        <begin position="121"/>
        <end position="143"/>
    </location>
</feature>
<dbReference type="EMBL" id="KV453925">
    <property type="protein sequence ID" value="ODV76433.1"/>
    <property type="molecule type" value="Genomic_DNA"/>
</dbReference>
<dbReference type="GO" id="GO:0006888">
    <property type="term" value="P:endoplasmic reticulum to Golgi vesicle-mediated transport"/>
    <property type="evidence" value="ECO:0007669"/>
    <property type="project" value="InterPro"/>
</dbReference>
<dbReference type="STRING" id="983966.A0A1E4SAA5"/>
<dbReference type="OrthoDB" id="28257at2759"/>
<dbReference type="Proteomes" id="UP000094389">
    <property type="component" value="Unassembled WGS sequence"/>
</dbReference>
<proteinExistence type="inferred from homology"/>
<feature type="transmembrane region" description="Helical" evidence="6">
    <location>
        <begin position="86"/>
        <end position="109"/>
    </location>
</feature>
<evidence type="ECO:0000256" key="6">
    <source>
        <dbReference type="SAM" id="Phobius"/>
    </source>
</evidence>
<evidence type="ECO:0000313" key="8">
    <source>
        <dbReference type="Proteomes" id="UP000094389"/>
    </source>
</evidence>
<dbReference type="AlphaFoldDB" id="A0A1E4SAA5"/>
<feature type="transmembrane region" description="Helical" evidence="6">
    <location>
        <begin position="48"/>
        <end position="66"/>
    </location>
</feature>
<dbReference type="GO" id="GO:0030134">
    <property type="term" value="C:COPII-coated ER to Golgi transport vesicle"/>
    <property type="evidence" value="ECO:0007669"/>
    <property type="project" value="TreeGrafter"/>
</dbReference>
<accession>A0A1E4SAA5</accession>
<dbReference type="OMA" id="FWIFDRL"/>
<evidence type="ECO:0000313" key="7">
    <source>
        <dbReference type="EMBL" id="ODV76433.1"/>
    </source>
</evidence>
<evidence type="ECO:0000256" key="3">
    <source>
        <dbReference type="ARBA" id="ARBA00022692"/>
    </source>
</evidence>
<organism evidence="7 8">
    <name type="scientific">Cyberlindnera jadinii (strain ATCC 18201 / CBS 1600 / BCRC 20928 / JCM 3617 / NBRC 0987 / NRRL Y-1542)</name>
    <name type="common">Torula yeast</name>
    <name type="synonym">Candida utilis</name>
    <dbReference type="NCBI Taxonomy" id="983966"/>
    <lineage>
        <taxon>Eukaryota</taxon>
        <taxon>Fungi</taxon>
        <taxon>Dikarya</taxon>
        <taxon>Ascomycota</taxon>
        <taxon>Saccharomycotina</taxon>
        <taxon>Saccharomycetes</taxon>
        <taxon>Phaffomycetales</taxon>
        <taxon>Phaffomycetaceae</taxon>
        <taxon>Cyberlindnera</taxon>
    </lineage>
</organism>
<gene>
    <name evidence="7" type="ORF">CYBJADRAFT_165715</name>
</gene>
<keyword evidence="4 6" id="KW-1133">Transmembrane helix</keyword>
<evidence type="ECO:0000256" key="1">
    <source>
        <dbReference type="ARBA" id="ARBA00004141"/>
    </source>
</evidence>
<keyword evidence="5 6" id="KW-0472">Membrane</keyword>
<evidence type="ECO:0000256" key="5">
    <source>
        <dbReference type="ARBA" id="ARBA00023136"/>
    </source>
</evidence>
<dbReference type="PANTHER" id="PTHR13144:SF0">
    <property type="entry name" value="PROTEIN TEX261"/>
    <property type="match status" value="1"/>
</dbReference>
<dbReference type="GO" id="GO:0000139">
    <property type="term" value="C:Golgi membrane"/>
    <property type="evidence" value="ECO:0007669"/>
    <property type="project" value="TreeGrafter"/>
</dbReference>
<dbReference type="RefSeq" id="XP_020073472.1">
    <property type="nucleotide sequence ID" value="XM_020214168.1"/>
</dbReference>